<feature type="compositionally biased region" description="Polar residues" evidence="1">
    <location>
        <begin position="558"/>
        <end position="571"/>
    </location>
</feature>
<accession>U1HLZ6</accession>
<proteinExistence type="predicted"/>
<reference evidence="5" key="1">
    <citation type="journal article" date="2014" name="BMC Genomics">
        <title>Genome characteristics reveal the impact of lichenization on lichen-forming fungus Endocarpon pusillum Hedwig (Verrucariales, Ascomycota).</title>
        <authorList>
            <person name="Wang Y.-Y."/>
            <person name="Liu B."/>
            <person name="Zhang X.-Y."/>
            <person name="Zhou Q.-M."/>
            <person name="Zhang T."/>
            <person name="Li H."/>
            <person name="Yu Y.-F."/>
            <person name="Zhang X.-L."/>
            <person name="Hao X.-Y."/>
            <person name="Wang M."/>
            <person name="Wang L."/>
            <person name="Wei J.-C."/>
        </authorList>
    </citation>
    <scope>NUCLEOTIDE SEQUENCE [LARGE SCALE GENOMIC DNA]</scope>
    <source>
        <strain evidence="5">Z07020 / HMAS-L-300199</strain>
    </source>
</reference>
<dbReference type="InterPro" id="IPR056398">
    <property type="entry name" value="Tudor_Coilin"/>
</dbReference>
<keyword evidence="5" id="KW-1185">Reference proteome</keyword>
<dbReference type="OMA" id="HLIIQRH"/>
<feature type="region of interest" description="Disordered" evidence="1">
    <location>
        <begin position="1072"/>
        <end position="1296"/>
    </location>
</feature>
<sequence length="1296" mass="140937">MRLRLTIQRHALPITNILWTARTQDPTSTSAHASATISQLLEDVNDIFQLESDDWGLEDYTVEVEGYECLHFQPIDSVLKEDDKVTIRALQTNDLRIRRLGGRHQITSDGRHLFDGVAFGRPYLRKTARPAFPIPPRKRRKLDLGHGQYIEDDSTSQGLLSGNHMVVDSAADFSRGEFDASINDDRMWQVAARQPTDKSGEDTYGNFETDESDSDFKSFSEEEGDEADLELSEELKALLDDDPSEQGKDEGKKYSPNPDKHQEANSFHATRQHKKRKRDSEYTSECASEDGRMGSMSGSKSPGAPSPTISSDKTTRNAASTPANSLNAGYDVDCAEQSKAQLDGLDDIYESSSSSDTGSSNSTSSESDSEASSSDFSSMASQTISSSSGSASEPESDSAAAIESESGSDSDSKSDSTSKDEGEITGASLAGMKVRQDLTDKAMSTLPAVSMSMHSAPGKGSTITRKNNQRQKKKKRLNILKAKGLLAPNAGFKELEAFDQNTSASPVTDNLAQVHDPENTFEARKLDLLERLMPRGVDSVAESDASGHISGEVPCDLTSGNGPASAQTLAPNSEDRHEVRSIRRAKLDLDSSRRMLFGSLGFKAPKTPADEQLLREKLARQGRAVTAGRAKHIITEENNASETYAKPVPERTASETWRDKIILLAVECEGKGQRLTTPPFPFVQRWQQGQQKNQPQGQPQEYHACNVEEQQSASATVDEPESGGFYVEGDTALDGVKLNGAIQNQLIVEAEELSKREEAKKSTAPDMPVVTEYDVLEELKAEDAVAGAVIAFKQLDMSKKTLWQPEISAYRTAKIQEVLEDGTLKILLAERDRTSLSLESDDHTGERVFSKFEMPIEEEEDEDGPDDGIREVLYGDLIEPKLVEGVMASSSVGQSTQIARSSTSGTKSDEEVSQVKGSANSIKSSVQEPSAQVVVSTPRQEEISKLIQEAGFHSSLDTELLQPTPLPPGIAGHADESSPASPQMSEKQYGNQPMNLDGAPSEADTADLDSPLFQGSDSSFIQQENDFYDSSINLEHKEHDSGFQGDQVDKDMGTPNSVAYPKISQLVIDESRTLPLNGKPDSARTHSASPIEIKRLDPDSEVLDKDDDSTFETEGSHFDSLKSIIPPSDDIAPKFDAASPAGSQITNPCLSELEGSASSEDDLPSLSEITSTARSGRISPPASEKAAPSERKASTSPKSPSSVDERTSGTQYHTQTETSSIFQPSQIPPGSQFVDLTLSSDPISAEHSDEDYPFMQRSSVRIKQSSSQVEPRKSFSSSAKTGNRRLIRGRTGRPRP</sequence>
<dbReference type="eggNOG" id="ENOG502SF1H">
    <property type="taxonomic scope" value="Eukaryota"/>
</dbReference>
<dbReference type="RefSeq" id="XP_007804358.1">
    <property type="nucleotide sequence ID" value="XM_007806167.1"/>
</dbReference>
<feature type="region of interest" description="Disordered" evidence="1">
    <location>
        <begin position="192"/>
        <end position="475"/>
    </location>
</feature>
<feature type="compositionally biased region" description="Polar residues" evidence="1">
    <location>
        <begin position="1194"/>
        <end position="1229"/>
    </location>
</feature>
<protein>
    <submittedName>
        <fullName evidence="4">Uncharacterized protein</fullName>
    </submittedName>
</protein>
<dbReference type="HOGENOM" id="CLU_251167_0_0_1"/>
<feature type="compositionally biased region" description="Low complexity" evidence="1">
    <location>
        <begin position="350"/>
        <end position="409"/>
    </location>
</feature>
<feature type="compositionally biased region" description="Polar residues" evidence="1">
    <location>
        <begin position="889"/>
        <end position="906"/>
    </location>
</feature>
<evidence type="ECO:0000259" key="3">
    <source>
        <dbReference type="Pfam" id="PF24054"/>
    </source>
</evidence>
<feature type="region of interest" description="Disordered" evidence="1">
    <location>
        <begin position="889"/>
        <end position="1035"/>
    </location>
</feature>
<feature type="compositionally biased region" description="Acidic residues" evidence="1">
    <location>
        <begin position="1099"/>
        <end position="1111"/>
    </location>
</feature>
<organism evidence="4 5">
    <name type="scientific">Endocarpon pusillum (strain Z07020 / HMAS-L-300199)</name>
    <name type="common">Lichen-forming fungus</name>
    <dbReference type="NCBI Taxonomy" id="1263415"/>
    <lineage>
        <taxon>Eukaryota</taxon>
        <taxon>Fungi</taxon>
        <taxon>Dikarya</taxon>
        <taxon>Ascomycota</taxon>
        <taxon>Pezizomycotina</taxon>
        <taxon>Eurotiomycetes</taxon>
        <taxon>Chaetothyriomycetidae</taxon>
        <taxon>Verrucariales</taxon>
        <taxon>Verrucariaceae</taxon>
        <taxon>Endocarpon</taxon>
    </lineage>
</organism>
<dbReference type="Proteomes" id="UP000019373">
    <property type="component" value="Unassembled WGS sequence"/>
</dbReference>
<feature type="compositionally biased region" description="Basic and acidic residues" evidence="1">
    <location>
        <begin position="410"/>
        <end position="422"/>
    </location>
</feature>
<feature type="compositionally biased region" description="Polar residues" evidence="1">
    <location>
        <begin position="307"/>
        <end position="327"/>
    </location>
</feature>
<name>U1HLZ6_ENDPU</name>
<feature type="compositionally biased region" description="Polar residues" evidence="1">
    <location>
        <begin position="1013"/>
        <end position="1033"/>
    </location>
</feature>
<feature type="compositionally biased region" description="Polar residues" evidence="1">
    <location>
        <begin position="1256"/>
        <end position="1281"/>
    </location>
</feature>
<feature type="compositionally biased region" description="Basic residues" evidence="1">
    <location>
        <begin position="1282"/>
        <end position="1296"/>
    </location>
</feature>
<dbReference type="GeneID" id="19238616"/>
<feature type="compositionally biased region" description="Polar residues" evidence="1">
    <location>
        <begin position="978"/>
        <end position="994"/>
    </location>
</feature>
<feature type="compositionally biased region" description="Basic and acidic residues" evidence="1">
    <location>
        <begin position="233"/>
        <end position="263"/>
    </location>
</feature>
<dbReference type="Pfam" id="PF23086">
    <property type="entry name" value="Tudor_Coilin"/>
    <property type="match status" value="1"/>
</dbReference>
<feature type="domain" description="DUF7357" evidence="3">
    <location>
        <begin position="1"/>
        <end position="137"/>
    </location>
</feature>
<dbReference type="OrthoDB" id="3365616at2759"/>
<dbReference type="EMBL" id="KE721364">
    <property type="protein sequence ID" value="ERF70024.1"/>
    <property type="molecule type" value="Genomic_DNA"/>
</dbReference>
<feature type="region of interest" description="Disordered" evidence="1">
    <location>
        <begin position="558"/>
        <end position="579"/>
    </location>
</feature>
<gene>
    <name evidence="4" type="ORF">EPUS_03576</name>
</gene>
<feature type="domain" description="Coilin tudor" evidence="2">
    <location>
        <begin position="772"/>
        <end position="884"/>
    </location>
</feature>
<evidence type="ECO:0000259" key="2">
    <source>
        <dbReference type="Pfam" id="PF23086"/>
    </source>
</evidence>
<dbReference type="Pfam" id="PF24054">
    <property type="entry name" value="DUF7357"/>
    <property type="match status" value="1"/>
</dbReference>
<evidence type="ECO:0000313" key="4">
    <source>
        <dbReference type="EMBL" id="ERF70024.1"/>
    </source>
</evidence>
<evidence type="ECO:0000256" key="1">
    <source>
        <dbReference type="SAM" id="MobiDB-lite"/>
    </source>
</evidence>
<feature type="compositionally biased region" description="Polar residues" evidence="1">
    <location>
        <begin position="915"/>
        <end position="938"/>
    </location>
</feature>
<dbReference type="InterPro" id="IPR055781">
    <property type="entry name" value="DUF7357"/>
</dbReference>
<evidence type="ECO:0000313" key="5">
    <source>
        <dbReference type="Proteomes" id="UP000019373"/>
    </source>
</evidence>
<feature type="compositionally biased region" description="Acidic residues" evidence="1">
    <location>
        <begin position="221"/>
        <end position="232"/>
    </location>
</feature>